<accession>A0A0V0H8E9</accession>
<evidence type="ECO:0000313" key="1">
    <source>
        <dbReference type="EMBL" id="JAP16279.1"/>
    </source>
</evidence>
<organism evidence="1">
    <name type="scientific">Solanum chacoense</name>
    <name type="common">Chaco potato</name>
    <dbReference type="NCBI Taxonomy" id="4108"/>
    <lineage>
        <taxon>Eukaryota</taxon>
        <taxon>Viridiplantae</taxon>
        <taxon>Streptophyta</taxon>
        <taxon>Embryophyta</taxon>
        <taxon>Tracheophyta</taxon>
        <taxon>Spermatophyta</taxon>
        <taxon>Magnoliopsida</taxon>
        <taxon>eudicotyledons</taxon>
        <taxon>Gunneridae</taxon>
        <taxon>Pentapetalae</taxon>
        <taxon>asterids</taxon>
        <taxon>lamiids</taxon>
        <taxon>Solanales</taxon>
        <taxon>Solanaceae</taxon>
        <taxon>Solanoideae</taxon>
        <taxon>Solaneae</taxon>
        <taxon>Solanum</taxon>
    </lineage>
</organism>
<name>A0A0V0H8E9_SOLCH</name>
<sequence>MIVGSMLCFNHFLPETSWLYLLFPDLLRYWLSDLVHFTKVDFMRTIITYPENIPPNLVQLLENLTWHRNRDM</sequence>
<proteinExistence type="predicted"/>
<reference evidence="1" key="1">
    <citation type="submission" date="2015-12" db="EMBL/GenBank/DDBJ databases">
        <title>Gene expression during late stages of embryo sac development: a critical building block for successful pollen-pistil interactions.</title>
        <authorList>
            <person name="Liu Y."/>
            <person name="Joly V."/>
            <person name="Sabar M."/>
            <person name="Matton D.P."/>
        </authorList>
    </citation>
    <scope>NUCLEOTIDE SEQUENCE</scope>
</reference>
<dbReference type="EMBL" id="GEDG01024035">
    <property type="protein sequence ID" value="JAP16279.1"/>
    <property type="molecule type" value="Transcribed_RNA"/>
</dbReference>
<protein>
    <submittedName>
        <fullName evidence="1">Putative ovule protein</fullName>
    </submittedName>
</protein>
<dbReference type="AlphaFoldDB" id="A0A0V0H8E9"/>